<evidence type="ECO:0000256" key="2">
    <source>
        <dbReference type="ARBA" id="ARBA00022741"/>
    </source>
</evidence>
<gene>
    <name evidence="5 7" type="primary">coaE</name>
    <name evidence="7" type="ORF">ASN_304</name>
</gene>
<comment type="subcellular location">
    <subcellularLocation>
        <location evidence="5">Cytoplasm</location>
    </subcellularLocation>
</comment>
<comment type="catalytic activity">
    <reaction evidence="5">
        <text>3'-dephospho-CoA + ATP = ADP + CoA + H(+)</text>
        <dbReference type="Rhea" id="RHEA:18245"/>
        <dbReference type="ChEBI" id="CHEBI:15378"/>
        <dbReference type="ChEBI" id="CHEBI:30616"/>
        <dbReference type="ChEBI" id="CHEBI:57287"/>
        <dbReference type="ChEBI" id="CHEBI:57328"/>
        <dbReference type="ChEBI" id="CHEBI:456216"/>
        <dbReference type="EC" id="2.7.1.24"/>
    </reaction>
</comment>
<keyword evidence="4 5" id="KW-0173">Coenzyme A biosynthesis</keyword>
<dbReference type="InterPro" id="IPR001977">
    <property type="entry name" value="Depp_CoAkinase"/>
</dbReference>
<dbReference type="SUPFAM" id="SSF52540">
    <property type="entry name" value="P-loop containing nucleoside triphosphate hydrolases"/>
    <property type="match status" value="1"/>
</dbReference>
<dbReference type="GO" id="GO:0005737">
    <property type="term" value="C:cytoplasm"/>
    <property type="evidence" value="ECO:0007669"/>
    <property type="project" value="UniProtKB-SubCell"/>
</dbReference>
<dbReference type="AlphaFoldDB" id="A0A0U5EQC5"/>
<keyword evidence="5" id="KW-0963">Cytoplasm</keyword>
<dbReference type="CDD" id="cd02022">
    <property type="entry name" value="DPCK"/>
    <property type="match status" value="1"/>
</dbReference>
<dbReference type="PANTHER" id="PTHR10695">
    <property type="entry name" value="DEPHOSPHO-COA KINASE-RELATED"/>
    <property type="match status" value="1"/>
</dbReference>
<comment type="similarity">
    <text evidence="1 5">Belongs to the CoaE family.</text>
</comment>
<dbReference type="InterPro" id="IPR027417">
    <property type="entry name" value="P-loop_NTPase"/>
</dbReference>
<dbReference type="PROSITE" id="PS51219">
    <property type="entry name" value="DPCK"/>
    <property type="match status" value="1"/>
</dbReference>
<dbReference type="PATRIC" id="fig|446692.3.peg.247"/>
<dbReference type="Gene3D" id="3.40.50.300">
    <property type="entry name" value="P-loop containing nucleotide triphosphate hydrolases"/>
    <property type="match status" value="1"/>
</dbReference>
<evidence type="ECO:0000256" key="4">
    <source>
        <dbReference type="ARBA" id="ARBA00022993"/>
    </source>
</evidence>
<comment type="pathway">
    <text evidence="5">Cofactor biosynthesis; coenzyme A biosynthesis; CoA from (R)-pantothenate: step 5/5.</text>
</comment>
<name>A0A0U5EQC5_9PROT</name>
<dbReference type="GO" id="GO:0004140">
    <property type="term" value="F:dephospho-CoA kinase activity"/>
    <property type="evidence" value="ECO:0007669"/>
    <property type="project" value="UniProtKB-UniRule"/>
</dbReference>
<accession>A0A0U5EQC5</accession>
<organism evidence="7 8">
    <name type="scientific">Acetobacter senegalensis</name>
    <dbReference type="NCBI Taxonomy" id="446692"/>
    <lineage>
        <taxon>Bacteria</taxon>
        <taxon>Pseudomonadati</taxon>
        <taxon>Pseudomonadota</taxon>
        <taxon>Alphaproteobacteria</taxon>
        <taxon>Acetobacterales</taxon>
        <taxon>Acetobacteraceae</taxon>
        <taxon>Acetobacter</taxon>
    </lineage>
</organism>
<dbReference type="GO" id="GO:0005524">
    <property type="term" value="F:ATP binding"/>
    <property type="evidence" value="ECO:0007669"/>
    <property type="project" value="UniProtKB-UniRule"/>
</dbReference>
<keyword evidence="5 7" id="KW-0808">Transferase</keyword>
<evidence type="ECO:0000256" key="3">
    <source>
        <dbReference type="ARBA" id="ARBA00022840"/>
    </source>
</evidence>
<dbReference type="Pfam" id="PF01121">
    <property type="entry name" value="CoaE"/>
    <property type="match status" value="1"/>
</dbReference>
<feature type="binding site" evidence="5">
    <location>
        <begin position="17"/>
        <end position="22"/>
    </location>
    <ligand>
        <name>ATP</name>
        <dbReference type="ChEBI" id="CHEBI:30616"/>
    </ligand>
</feature>
<dbReference type="EC" id="2.7.1.24" evidence="5 6"/>
<keyword evidence="2 5" id="KW-0547">Nucleotide-binding</keyword>
<keyword evidence="5 7" id="KW-0418">Kinase</keyword>
<dbReference type="KEGG" id="asz:ASN_304"/>
<reference evidence="8" key="1">
    <citation type="submission" date="2014-09" db="EMBL/GenBank/DDBJ databases">
        <authorList>
            <person name="Illeghems K.G."/>
        </authorList>
    </citation>
    <scope>NUCLEOTIDE SEQUENCE [LARGE SCALE GENOMIC DNA]</scope>
    <source>
        <strain evidence="8">108B</strain>
    </source>
</reference>
<sequence length="201" mass="22260">MRTHRGMHILGLTGGMGMGKSTVATMLKKAGLPVFDSDETVRRLQADHGPALPAIARLVPDAVQNGRLDRAVLRRAVTGNPGLLKQLERVIHPMVWAARNRFLAHYRRVGTPWVVLDVPLLFETGGQKMCDHVLVVSAPARVQAARVARRRGVPMAEARKLIARQMPDARKRRLADTVIETGVALPETRRQVRCLLKALKQ</sequence>
<evidence type="ECO:0000256" key="5">
    <source>
        <dbReference type="HAMAP-Rule" id="MF_00376"/>
    </source>
</evidence>
<proteinExistence type="inferred from homology"/>
<dbReference type="NCBIfam" id="TIGR00152">
    <property type="entry name" value="dephospho-CoA kinase"/>
    <property type="match status" value="1"/>
</dbReference>
<comment type="function">
    <text evidence="5">Catalyzes the phosphorylation of the 3'-hydroxyl group of dephosphocoenzyme A to form coenzyme A.</text>
</comment>
<protein>
    <recommendedName>
        <fullName evidence="5 6">Dephospho-CoA kinase</fullName>
        <ecNumber evidence="5 6">2.7.1.24</ecNumber>
    </recommendedName>
    <alternativeName>
        <fullName evidence="5">Dephosphocoenzyme A kinase</fullName>
    </alternativeName>
</protein>
<evidence type="ECO:0000256" key="6">
    <source>
        <dbReference type="NCBIfam" id="TIGR00152"/>
    </source>
</evidence>
<evidence type="ECO:0000313" key="8">
    <source>
        <dbReference type="Proteomes" id="UP000056109"/>
    </source>
</evidence>
<dbReference type="Proteomes" id="UP000056109">
    <property type="component" value="Chromosome I"/>
</dbReference>
<keyword evidence="8" id="KW-1185">Reference proteome</keyword>
<keyword evidence="3 5" id="KW-0067">ATP-binding</keyword>
<evidence type="ECO:0000313" key="7">
    <source>
        <dbReference type="EMBL" id="CEF39738.1"/>
    </source>
</evidence>
<dbReference type="PANTHER" id="PTHR10695:SF46">
    <property type="entry name" value="BIFUNCTIONAL COENZYME A SYNTHASE-RELATED"/>
    <property type="match status" value="1"/>
</dbReference>
<evidence type="ECO:0000256" key="1">
    <source>
        <dbReference type="ARBA" id="ARBA00009018"/>
    </source>
</evidence>
<dbReference type="GO" id="GO:0015937">
    <property type="term" value="P:coenzyme A biosynthetic process"/>
    <property type="evidence" value="ECO:0007669"/>
    <property type="project" value="UniProtKB-UniRule"/>
</dbReference>
<dbReference type="UniPathway" id="UPA00241">
    <property type="reaction ID" value="UER00356"/>
</dbReference>
<dbReference type="EMBL" id="LN606600">
    <property type="protein sequence ID" value="CEF39738.1"/>
    <property type="molecule type" value="Genomic_DNA"/>
</dbReference>
<dbReference type="HAMAP" id="MF_00376">
    <property type="entry name" value="Dephospho_CoA_kinase"/>
    <property type="match status" value="1"/>
</dbReference>